<sequence length="272" mass="29635">MTEPSPAPALHVSGLRKTFGDFTAVDDVDLEIAPRGSLAVVGESGSGKTTTARMIAGLEKPTAGTVLLGGRGHPGRRARTAERMRFAREVQMVFQDPYSSLDRRQRVGDGLAEVLTLHTDLREAALAERVTELLDHVGLDERQAAALPRALSGGQRQRVAIARALAVRPRLLVLDEAVAALDVSVQAQILGLLADIRRRTEVAYLFITHDLGIVRHICDDVAVMYRGRVVERGPAATVLTAPEDPYTRRLLDSVPRRGWKPTRHTPRNGTPT</sequence>
<dbReference type="PROSITE" id="PS00211">
    <property type="entry name" value="ABC_TRANSPORTER_1"/>
    <property type="match status" value="1"/>
</dbReference>
<comment type="similarity">
    <text evidence="1">Belongs to the ABC transporter superfamily.</text>
</comment>
<dbReference type="RefSeq" id="WP_252551933.1">
    <property type="nucleotide sequence ID" value="NZ_CP099468.1"/>
</dbReference>
<evidence type="ECO:0000256" key="1">
    <source>
        <dbReference type="ARBA" id="ARBA00005417"/>
    </source>
</evidence>
<dbReference type="PANTHER" id="PTHR43776">
    <property type="entry name" value="TRANSPORT ATP-BINDING PROTEIN"/>
    <property type="match status" value="1"/>
</dbReference>
<protein>
    <submittedName>
        <fullName evidence="6">ATP-binding cassette domain-containing protein</fullName>
    </submittedName>
</protein>
<evidence type="ECO:0000259" key="5">
    <source>
        <dbReference type="PROSITE" id="PS50893"/>
    </source>
</evidence>
<dbReference type="SMART" id="SM00382">
    <property type="entry name" value="AAA"/>
    <property type="match status" value="1"/>
</dbReference>
<organism evidence="6 7">
    <name type="scientific">Streptomyces phaeoluteigriseus</name>
    <dbReference type="NCBI Taxonomy" id="114686"/>
    <lineage>
        <taxon>Bacteria</taxon>
        <taxon>Bacillati</taxon>
        <taxon>Actinomycetota</taxon>
        <taxon>Actinomycetes</taxon>
        <taxon>Kitasatosporales</taxon>
        <taxon>Streptomycetaceae</taxon>
        <taxon>Streptomyces</taxon>
        <taxon>Streptomyces aurantiacus group</taxon>
    </lineage>
</organism>
<evidence type="ECO:0000256" key="3">
    <source>
        <dbReference type="ARBA" id="ARBA00022741"/>
    </source>
</evidence>
<dbReference type="Gene3D" id="3.40.50.300">
    <property type="entry name" value="P-loop containing nucleotide triphosphate hydrolases"/>
    <property type="match status" value="1"/>
</dbReference>
<name>A0ABY4ZBQ3_9ACTN</name>
<dbReference type="InterPro" id="IPR050319">
    <property type="entry name" value="ABC_transp_ATP-bind"/>
</dbReference>
<dbReference type="SUPFAM" id="SSF52540">
    <property type="entry name" value="P-loop containing nucleoside triphosphate hydrolases"/>
    <property type="match status" value="1"/>
</dbReference>
<evidence type="ECO:0000313" key="7">
    <source>
        <dbReference type="Proteomes" id="UP001056374"/>
    </source>
</evidence>
<keyword evidence="2" id="KW-0813">Transport</keyword>
<feature type="domain" description="ABC transporter" evidence="5">
    <location>
        <begin position="10"/>
        <end position="251"/>
    </location>
</feature>
<dbReference type="EMBL" id="CP099468">
    <property type="protein sequence ID" value="USQ86401.1"/>
    <property type="molecule type" value="Genomic_DNA"/>
</dbReference>
<evidence type="ECO:0000256" key="2">
    <source>
        <dbReference type="ARBA" id="ARBA00022448"/>
    </source>
</evidence>
<proteinExistence type="inferred from homology"/>
<dbReference type="PROSITE" id="PS50893">
    <property type="entry name" value="ABC_TRANSPORTER_2"/>
    <property type="match status" value="1"/>
</dbReference>
<dbReference type="Proteomes" id="UP001056374">
    <property type="component" value="Chromosome"/>
</dbReference>
<keyword evidence="7" id="KW-1185">Reference proteome</keyword>
<dbReference type="PANTHER" id="PTHR43776:SF7">
    <property type="entry name" value="D,D-DIPEPTIDE TRANSPORT ATP-BINDING PROTEIN DDPF-RELATED"/>
    <property type="match status" value="1"/>
</dbReference>
<evidence type="ECO:0000256" key="4">
    <source>
        <dbReference type="ARBA" id="ARBA00022840"/>
    </source>
</evidence>
<dbReference type="GO" id="GO:0005524">
    <property type="term" value="F:ATP binding"/>
    <property type="evidence" value="ECO:0007669"/>
    <property type="project" value="UniProtKB-KW"/>
</dbReference>
<reference evidence="6" key="1">
    <citation type="submission" date="2022-06" db="EMBL/GenBank/DDBJ databases">
        <title>Complete genome sequence of soil microorganisms Streptomyces sp. Qhu-M197 isolated from Alpine meadows habitats on the Tibetan Plateau.</title>
        <authorList>
            <person name="Zhang B."/>
            <person name="Xiang X."/>
            <person name="Fan J."/>
        </authorList>
    </citation>
    <scope>NUCLEOTIDE SEQUENCE</scope>
    <source>
        <strain evidence="6">Qhu-M197</strain>
    </source>
</reference>
<gene>
    <name evidence="6" type="ORF">NFX46_23460</name>
</gene>
<dbReference type="CDD" id="cd03257">
    <property type="entry name" value="ABC_NikE_OppD_transporters"/>
    <property type="match status" value="1"/>
</dbReference>
<accession>A0ABY4ZBQ3</accession>
<dbReference type="InterPro" id="IPR017871">
    <property type="entry name" value="ABC_transporter-like_CS"/>
</dbReference>
<keyword evidence="4 6" id="KW-0067">ATP-binding</keyword>
<evidence type="ECO:0000313" key="6">
    <source>
        <dbReference type="EMBL" id="USQ86401.1"/>
    </source>
</evidence>
<dbReference type="InterPro" id="IPR027417">
    <property type="entry name" value="P-loop_NTPase"/>
</dbReference>
<dbReference type="InterPro" id="IPR003439">
    <property type="entry name" value="ABC_transporter-like_ATP-bd"/>
</dbReference>
<keyword evidence="3" id="KW-0547">Nucleotide-binding</keyword>
<dbReference type="Pfam" id="PF00005">
    <property type="entry name" value="ABC_tran"/>
    <property type="match status" value="1"/>
</dbReference>
<dbReference type="InterPro" id="IPR003593">
    <property type="entry name" value="AAA+_ATPase"/>
</dbReference>